<evidence type="ECO:0000313" key="2">
    <source>
        <dbReference type="Proteomes" id="UP001151760"/>
    </source>
</evidence>
<name>A0ABQ5AQU0_9ASTR</name>
<evidence type="ECO:0000313" key="1">
    <source>
        <dbReference type="EMBL" id="GJT05050.1"/>
    </source>
</evidence>
<reference evidence="1" key="2">
    <citation type="submission" date="2022-01" db="EMBL/GenBank/DDBJ databases">
        <authorList>
            <person name="Yamashiro T."/>
            <person name="Shiraishi A."/>
            <person name="Satake H."/>
            <person name="Nakayama K."/>
        </authorList>
    </citation>
    <scope>NUCLEOTIDE SEQUENCE</scope>
</reference>
<organism evidence="1 2">
    <name type="scientific">Tanacetum coccineum</name>
    <dbReference type="NCBI Taxonomy" id="301880"/>
    <lineage>
        <taxon>Eukaryota</taxon>
        <taxon>Viridiplantae</taxon>
        <taxon>Streptophyta</taxon>
        <taxon>Embryophyta</taxon>
        <taxon>Tracheophyta</taxon>
        <taxon>Spermatophyta</taxon>
        <taxon>Magnoliopsida</taxon>
        <taxon>eudicotyledons</taxon>
        <taxon>Gunneridae</taxon>
        <taxon>Pentapetalae</taxon>
        <taxon>asterids</taxon>
        <taxon>campanulids</taxon>
        <taxon>Asterales</taxon>
        <taxon>Asteraceae</taxon>
        <taxon>Asteroideae</taxon>
        <taxon>Anthemideae</taxon>
        <taxon>Anthemidinae</taxon>
        <taxon>Tanacetum</taxon>
    </lineage>
</organism>
<comment type="caution">
    <text evidence="1">The sequence shown here is derived from an EMBL/GenBank/DDBJ whole genome shotgun (WGS) entry which is preliminary data.</text>
</comment>
<dbReference type="Gene3D" id="3.40.50.12660">
    <property type="match status" value="1"/>
</dbReference>
<dbReference type="EMBL" id="BQNB010012556">
    <property type="protein sequence ID" value="GJT05050.1"/>
    <property type="molecule type" value="Genomic_DNA"/>
</dbReference>
<accession>A0ABQ5AQU0</accession>
<dbReference type="Proteomes" id="UP001151760">
    <property type="component" value="Unassembled WGS sequence"/>
</dbReference>
<protein>
    <submittedName>
        <fullName evidence="1">Uncharacterized protein</fullName>
    </submittedName>
</protein>
<sequence>MFHRTGVLVVEKQSVSVPMVIIKIQQIHRSAFTGNAIGALTYSFVQAVQSARKLTYGELLDNMRKVVREAQQQQGLKAPFASSTSHVLCLLDS</sequence>
<keyword evidence="2" id="KW-1185">Reference proteome</keyword>
<proteinExistence type="predicted"/>
<reference evidence="1" key="1">
    <citation type="journal article" date="2022" name="Int. J. Mol. Sci.">
        <title>Draft Genome of Tanacetum Coccineum: Genomic Comparison of Closely Related Tanacetum-Family Plants.</title>
        <authorList>
            <person name="Yamashiro T."/>
            <person name="Shiraishi A."/>
            <person name="Nakayama K."/>
            <person name="Satake H."/>
        </authorList>
    </citation>
    <scope>NUCLEOTIDE SEQUENCE</scope>
</reference>
<gene>
    <name evidence="1" type="ORF">Tco_0839512</name>
</gene>